<dbReference type="CDD" id="cd11878">
    <property type="entry name" value="SH3_Bem1p_1"/>
    <property type="match status" value="1"/>
</dbReference>
<dbReference type="InterPro" id="IPR035549">
    <property type="entry name" value="Bem1/Scd2_SH3_2"/>
</dbReference>
<dbReference type="GO" id="GO:0005737">
    <property type="term" value="C:cytoplasm"/>
    <property type="evidence" value="ECO:0007669"/>
    <property type="project" value="TreeGrafter"/>
</dbReference>
<dbReference type="PANTHER" id="PTHR15706:SF2">
    <property type="entry name" value="SH3 AND PX DOMAIN-CONTAINING PROTEIN 2A"/>
    <property type="match status" value="1"/>
</dbReference>
<evidence type="ECO:0000256" key="1">
    <source>
        <dbReference type="ARBA" id="ARBA00022443"/>
    </source>
</evidence>
<comment type="caution">
    <text evidence="7">The sequence shown here is derived from an EMBL/GenBank/DDBJ whole genome shotgun (WGS) entry which is preliminary data.</text>
</comment>
<dbReference type="InterPro" id="IPR036871">
    <property type="entry name" value="PX_dom_sf"/>
</dbReference>
<evidence type="ECO:0000256" key="2">
    <source>
        <dbReference type="ARBA" id="ARBA00022737"/>
    </source>
</evidence>
<evidence type="ECO:0000259" key="5">
    <source>
        <dbReference type="PROSITE" id="PS50002"/>
    </source>
</evidence>
<proteinExistence type="predicted"/>
<name>A0A367Y149_9ASCO</name>
<dbReference type="GO" id="GO:0000747">
    <property type="term" value="P:conjugation with cellular fusion"/>
    <property type="evidence" value="ECO:0007669"/>
    <property type="project" value="TreeGrafter"/>
</dbReference>
<feature type="domain" description="SH3" evidence="5">
    <location>
        <begin position="164"/>
        <end position="226"/>
    </location>
</feature>
<evidence type="ECO:0000313" key="7">
    <source>
        <dbReference type="EMBL" id="RCK59574.1"/>
    </source>
</evidence>
<keyword evidence="8" id="KW-1185">Reference proteome</keyword>
<dbReference type="InterPro" id="IPR001452">
    <property type="entry name" value="SH3_domain"/>
</dbReference>
<dbReference type="Pfam" id="PF00018">
    <property type="entry name" value="SH3_1"/>
    <property type="match status" value="2"/>
</dbReference>
<dbReference type="GO" id="GO:0030674">
    <property type="term" value="F:protein-macromolecule adaptor activity"/>
    <property type="evidence" value="ECO:0007669"/>
    <property type="project" value="TreeGrafter"/>
</dbReference>
<dbReference type="PROSITE" id="PS50002">
    <property type="entry name" value="SH3"/>
    <property type="match status" value="2"/>
</dbReference>
<feature type="region of interest" description="Disordered" evidence="4">
    <location>
        <begin position="1"/>
        <end position="41"/>
    </location>
</feature>
<gene>
    <name evidence="7" type="primary">BEM1_1</name>
    <name evidence="7" type="ORF">Cantr_07218</name>
</gene>
<dbReference type="CDD" id="cd11879">
    <property type="entry name" value="SH3_Bem1p_2"/>
    <property type="match status" value="1"/>
</dbReference>
<feature type="domain" description="PX" evidence="6">
    <location>
        <begin position="303"/>
        <end position="424"/>
    </location>
</feature>
<feature type="compositionally biased region" description="Low complexity" evidence="4">
    <location>
        <begin position="128"/>
        <end position="145"/>
    </location>
</feature>
<dbReference type="InterPro" id="IPR001683">
    <property type="entry name" value="PX_dom"/>
</dbReference>
<dbReference type="InterPro" id="IPR035550">
    <property type="entry name" value="Bem1/Scd2_PX"/>
</dbReference>
<feature type="domain" description="SH3" evidence="5">
    <location>
        <begin position="42"/>
        <end position="112"/>
    </location>
</feature>
<accession>A0A367Y149</accession>
<dbReference type="PANTHER" id="PTHR15706">
    <property type="entry name" value="SH3 MULTIPLE DOMAIN"/>
    <property type="match status" value="1"/>
</dbReference>
<feature type="compositionally biased region" description="Low complexity" evidence="4">
    <location>
        <begin position="11"/>
        <end position="39"/>
    </location>
</feature>
<organism evidence="7 8">
    <name type="scientific">Candida viswanathii</name>
    <dbReference type="NCBI Taxonomy" id="5486"/>
    <lineage>
        <taxon>Eukaryota</taxon>
        <taxon>Fungi</taxon>
        <taxon>Dikarya</taxon>
        <taxon>Ascomycota</taxon>
        <taxon>Saccharomycotina</taxon>
        <taxon>Pichiomycetes</taxon>
        <taxon>Debaryomycetaceae</taxon>
        <taxon>Candida/Lodderomyces clade</taxon>
        <taxon>Candida</taxon>
    </lineage>
</organism>
<dbReference type="AlphaFoldDB" id="A0A367Y149"/>
<dbReference type="Gene3D" id="2.30.30.40">
    <property type="entry name" value="SH3 Domains"/>
    <property type="match status" value="2"/>
</dbReference>
<feature type="compositionally biased region" description="Basic residues" evidence="4">
    <location>
        <begin position="1"/>
        <end position="10"/>
    </location>
</feature>
<dbReference type="Gene3D" id="3.10.20.90">
    <property type="entry name" value="Phosphatidylinositol 3-kinase Catalytic Subunit, Chain A, domain 1"/>
    <property type="match status" value="1"/>
</dbReference>
<evidence type="ECO:0000256" key="4">
    <source>
        <dbReference type="SAM" id="MobiDB-lite"/>
    </source>
</evidence>
<feature type="region of interest" description="Disordered" evidence="4">
    <location>
        <begin position="117"/>
        <end position="160"/>
    </location>
</feature>
<dbReference type="Pfam" id="PF00787">
    <property type="entry name" value="PX"/>
    <property type="match status" value="1"/>
</dbReference>
<dbReference type="GO" id="GO:0035091">
    <property type="term" value="F:phosphatidylinositol binding"/>
    <property type="evidence" value="ECO:0007669"/>
    <property type="project" value="InterPro"/>
</dbReference>
<sequence length="611" mass="69192">MIKTFRKSKRLSSNSSGSPKKTISRVSTSSSNQTSYEPSLQSPKKVIKALYDYEPQGPGELKFSKGDFFHVLSDPDDEDYKATEANGWVEATNPMTHIRGMVPISYFEVFDRSRPIALTSNPPKKGDNNNNSSASTLSSSNNSNYSEKHGGVSPQSTVPKRSSNQTLYAVTLYEFKAERDDELDVVPNENLIICAHHGYEWFIAKPINRLGGPGLVPVSYVKIIDLLNPNSSYASIDTSDQAQVMLVISGFNIPTVEQWKDQTAKYQASSIPLGSISSSRTPPMSATSQYFDAQQVMSDRSSDSSTTIVEASVDSYQLDHGRYQYLITARLSNGKIRYLYRYYQDFYDLQVKLLDLFPYEAGKMENSKRIIPSIPGPLINVNDSISKLRREKLDYYLSNLIALPAHISRCDEVLRLFEVLDNGFDREADAVNKRYSKPISQKSTSHQDRLSQYSNFNTLQQQTRVLDPTTANSNDSATLRSRESSTTNLTSPQDSGLLKQPKVKVKFYFDDDIFVLLLPTNLRLQDLKTKLFKRLELEDTQQHNFDDAKTSDSIHLFLKNDFEDFLSENNISSINMKNDVHQAKLQEFEVDDDEKFQSVLFDKCKLMILVN</sequence>
<feature type="compositionally biased region" description="Polar residues" evidence="4">
    <location>
        <begin position="468"/>
        <end position="494"/>
    </location>
</feature>
<dbReference type="SUPFAM" id="SSF64268">
    <property type="entry name" value="PX domain"/>
    <property type="match status" value="1"/>
</dbReference>
<dbReference type="GO" id="GO:0043332">
    <property type="term" value="C:mating projection tip"/>
    <property type="evidence" value="ECO:0007669"/>
    <property type="project" value="TreeGrafter"/>
</dbReference>
<dbReference type="InterPro" id="IPR051228">
    <property type="entry name" value="NADPH_Oxidase/PX-Domain"/>
</dbReference>
<keyword evidence="2" id="KW-0677">Repeat</keyword>
<feature type="region of interest" description="Disordered" evidence="4">
    <location>
        <begin position="468"/>
        <end position="496"/>
    </location>
</feature>
<dbReference type="SUPFAM" id="SSF54277">
    <property type="entry name" value="CAD &amp; PB1 domains"/>
    <property type="match status" value="1"/>
</dbReference>
<dbReference type="Gene3D" id="3.30.1520.10">
    <property type="entry name" value="Phox-like domain"/>
    <property type="match status" value="1"/>
</dbReference>
<evidence type="ECO:0000256" key="3">
    <source>
        <dbReference type="PROSITE-ProRule" id="PRU00192"/>
    </source>
</evidence>
<reference evidence="7 8" key="1">
    <citation type="submission" date="2018-06" db="EMBL/GenBank/DDBJ databases">
        <title>Whole genome sequencing of Candida tropicalis (genome annotated by CSBL at Korea University).</title>
        <authorList>
            <person name="Ahn J."/>
        </authorList>
    </citation>
    <scope>NUCLEOTIDE SEQUENCE [LARGE SCALE GENOMIC DNA]</scope>
    <source>
        <strain evidence="7 8">ATCC 20962</strain>
    </source>
</reference>
<dbReference type="InterPro" id="IPR035548">
    <property type="entry name" value="Bem1/Scd2_SH3_1"/>
</dbReference>
<dbReference type="STRING" id="5486.A0A367Y149"/>
<protein>
    <submittedName>
        <fullName evidence="7">Bud emergence protein 1</fullName>
    </submittedName>
</protein>
<evidence type="ECO:0000313" key="8">
    <source>
        <dbReference type="Proteomes" id="UP000253472"/>
    </source>
</evidence>
<dbReference type="SMART" id="SM00326">
    <property type="entry name" value="SH3"/>
    <property type="match status" value="2"/>
</dbReference>
<dbReference type="CDD" id="cd06890">
    <property type="entry name" value="PX_Bem1p"/>
    <property type="match status" value="1"/>
</dbReference>
<dbReference type="SUPFAM" id="SSF50044">
    <property type="entry name" value="SH3-domain"/>
    <property type="match status" value="2"/>
</dbReference>
<dbReference type="Proteomes" id="UP000253472">
    <property type="component" value="Unassembled WGS sequence"/>
</dbReference>
<keyword evidence="1 3" id="KW-0728">SH3 domain</keyword>
<dbReference type="EMBL" id="QLNQ01000027">
    <property type="protein sequence ID" value="RCK59574.1"/>
    <property type="molecule type" value="Genomic_DNA"/>
</dbReference>
<dbReference type="InterPro" id="IPR036028">
    <property type="entry name" value="SH3-like_dom_sf"/>
</dbReference>
<dbReference type="OrthoDB" id="548867at2759"/>
<dbReference type="GO" id="GO:0030447">
    <property type="term" value="P:filamentous growth"/>
    <property type="evidence" value="ECO:0007669"/>
    <property type="project" value="UniProtKB-ARBA"/>
</dbReference>
<dbReference type="PROSITE" id="PS50195">
    <property type="entry name" value="PX"/>
    <property type="match status" value="1"/>
</dbReference>
<evidence type="ECO:0000259" key="6">
    <source>
        <dbReference type="PROSITE" id="PS50195"/>
    </source>
</evidence>
<dbReference type="PRINTS" id="PR00452">
    <property type="entry name" value="SH3DOMAIN"/>
</dbReference>
<dbReference type="SMART" id="SM00312">
    <property type="entry name" value="PX"/>
    <property type="match status" value="1"/>
</dbReference>